<feature type="compositionally biased region" description="Gly residues" evidence="1">
    <location>
        <begin position="581"/>
        <end position="596"/>
    </location>
</feature>
<dbReference type="WBParaSite" id="Gr19_v10_g10458.t1">
    <property type="protein sequence ID" value="Gr19_v10_g10458.t1"/>
    <property type="gene ID" value="Gr19_v10_g10458"/>
</dbReference>
<accession>A0A914GQE5</accession>
<name>A0A914GQE5_GLORO</name>
<evidence type="ECO:0000313" key="2">
    <source>
        <dbReference type="Proteomes" id="UP000887572"/>
    </source>
</evidence>
<feature type="region of interest" description="Disordered" evidence="1">
    <location>
        <begin position="368"/>
        <end position="399"/>
    </location>
</feature>
<feature type="compositionally biased region" description="Low complexity" evidence="1">
    <location>
        <begin position="53"/>
        <end position="65"/>
    </location>
</feature>
<protein>
    <submittedName>
        <fullName evidence="3">SAP domain-containing protein</fullName>
    </submittedName>
</protein>
<evidence type="ECO:0000256" key="1">
    <source>
        <dbReference type="SAM" id="MobiDB-lite"/>
    </source>
</evidence>
<reference evidence="3" key="1">
    <citation type="submission" date="2022-11" db="UniProtKB">
        <authorList>
            <consortium name="WormBaseParasite"/>
        </authorList>
    </citation>
    <scope>IDENTIFICATION</scope>
</reference>
<feature type="compositionally biased region" description="Acidic residues" evidence="1">
    <location>
        <begin position="280"/>
        <end position="301"/>
    </location>
</feature>
<keyword evidence="2" id="KW-1185">Reference proteome</keyword>
<evidence type="ECO:0000313" key="3">
    <source>
        <dbReference type="WBParaSite" id="Gr19_v10_g10458.t1"/>
    </source>
</evidence>
<feature type="compositionally biased region" description="Polar residues" evidence="1">
    <location>
        <begin position="101"/>
        <end position="112"/>
    </location>
</feature>
<feature type="region of interest" description="Disordered" evidence="1">
    <location>
        <begin position="533"/>
        <end position="602"/>
    </location>
</feature>
<feature type="region of interest" description="Disordered" evidence="1">
    <location>
        <begin position="101"/>
        <end position="326"/>
    </location>
</feature>
<feature type="region of interest" description="Disordered" evidence="1">
    <location>
        <begin position="31"/>
        <end position="65"/>
    </location>
</feature>
<feature type="compositionally biased region" description="Basic and acidic residues" evidence="1">
    <location>
        <begin position="441"/>
        <end position="456"/>
    </location>
</feature>
<dbReference type="Pfam" id="PF16294">
    <property type="entry name" value="RSB_motif"/>
    <property type="match status" value="1"/>
</dbReference>
<feature type="compositionally biased region" description="Basic and acidic residues" evidence="1">
    <location>
        <begin position="216"/>
        <end position="225"/>
    </location>
</feature>
<dbReference type="InterPro" id="IPR032552">
    <property type="entry name" value="RSB_motif"/>
</dbReference>
<feature type="region of interest" description="Disordered" evidence="1">
    <location>
        <begin position="428"/>
        <end position="512"/>
    </location>
</feature>
<dbReference type="AlphaFoldDB" id="A0A914GQE5"/>
<feature type="compositionally biased region" description="Low complexity" evidence="1">
    <location>
        <begin position="551"/>
        <end position="563"/>
    </location>
</feature>
<feature type="compositionally biased region" description="Basic and acidic residues" evidence="1">
    <location>
        <begin position="173"/>
        <end position="186"/>
    </location>
</feature>
<proteinExistence type="predicted"/>
<feature type="compositionally biased region" description="Basic and acidic residues" evidence="1">
    <location>
        <begin position="242"/>
        <end position="268"/>
    </location>
</feature>
<feature type="compositionally biased region" description="Polar residues" evidence="1">
    <location>
        <begin position="41"/>
        <end position="52"/>
    </location>
</feature>
<dbReference type="PANTHER" id="PTHR47031">
    <property type="entry name" value="SAP DNA-BINDING DOMAIN-CONTAINING PROTEIN"/>
    <property type="match status" value="1"/>
</dbReference>
<dbReference type="Proteomes" id="UP000887572">
    <property type="component" value="Unplaced"/>
</dbReference>
<feature type="compositionally biased region" description="Basic and acidic residues" evidence="1">
    <location>
        <begin position="149"/>
        <end position="159"/>
    </location>
</feature>
<organism evidence="2 3">
    <name type="scientific">Globodera rostochiensis</name>
    <name type="common">Golden nematode worm</name>
    <name type="synonym">Heterodera rostochiensis</name>
    <dbReference type="NCBI Taxonomy" id="31243"/>
    <lineage>
        <taxon>Eukaryota</taxon>
        <taxon>Metazoa</taxon>
        <taxon>Ecdysozoa</taxon>
        <taxon>Nematoda</taxon>
        <taxon>Chromadorea</taxon>
        <taxon>Rhabditida</taxon>
        <taxon>Tylenchina</taxon>
        <taxon>Tylenchomorpha</taxon>
        <taxon>Tylenchoidea</taxon>
        <taxon>Heteroderidae</taxon>
        <taxon>Heteroderinae</taxon>
        <taxon>Globodera</taxon>
    </lineage>
</organism>
<feature type="compositionally biased region" description="Basic and acidic residues" evidence="1">
    <location>
        <begin position="493"/>
        <end position="512"/>
    </location>
</feature>
<dbReference type="PANTHER" id="PTHR47031:SF3">
    <property type="entry name" value="SAP DOMAIN-CONTAINING PROTEIN"/>
    <property type="match status" value="1"/>
</dbReference>
<sequence length="602" mass="66454">MTVTNCLWGEDLLPKSGNKKELVERLQNFLREENTDETTQEHQIQQSSPTTELKQQSSSPSKSPVTVLPTVVAQYLAQQQIQLQAARRSADQMRAGTSLIESTTIGQISSPTPADIEEQKEESNQELPQKGSESVLRESIPTPIVEKASSVEKLHESEIVKGSGQQSMAEAVKSVDEKRRDATEKEEASDESSSENGVEVAGKEQGEETQEDEEEPSSRVEEYPKQSRPADAAVGVTAIEKSVPEKADRSAENVKNEAKLDTYADKLSLHKSAKTRSGIGEDELDFENEEEDEEEREEPADDGGKRRAHLLQGSPMAIASGEEQHKLTLENAAEEVVGGISASAIVAESTRVVEAVPTTDQMTALIKEESSKPPEAQQEITPEGFIRRRASSPARNPPSRWIHIRNLKRPFTKMALFDLLAPASQRTKPKNRLNYPVNYSTEEKLKRRKAEEEREASANNSALGGGLGLTIVVDNRGRGAEPVPGSDPTVLIQHDKERQKEMENRKRKVEELEKSQKTLDELFKKTKTLPSIYFLPLSDEEVTKRRKHSSGGKQQQPSQQHGSSDSHRRSGGNAFRHRQSAGGGSSRRSGGEGGSGHRPSRR</sequence>